<evidence type="ECO:0000313" key="3">
    <source>
        <dbReference type="Proteomes" id="UP000831113"/>
    </source>
</evidence>
<sequence>MKIAFVSLMRGANWGGSEELWSKTALRALSEGHKVETLTYGWDPLSPRLLKLREAGVSTKFYYGESTALLDRIAVKLRVKKRKIEMLPSVEADVCIISNGSIWDFIRLRPVTDHILATGQPYIILAHNTLDYGDILDEQQREYAIRVLEKAARVLFVSERNWRGAERQLAHPIRGAQVVANPVNIRKAFIKPFPTSERLLMASVGSLDCSFKGQDLMLEALNGAAWKERDFLLRIYGTGPHTQYLHHLIASYGLQGKVTLEGHVSDVDGIWEASQALVLSSVTEGVPMVVVEAMLSGRAVVGTDVGAVDLYVKEGETGFLVPVAKAKYLAEGLEKLWNSRARLKEMGEHAFKHAIAITDATPEENFLNIIKASQQV</sequence>
<dbReference type="Pfam" id="PF00534">
    <property type="entry name" value="Glycos_transf_1"/>
    <property type="match status" value="1"/>
</dbReference>
<dbReference type="PANTHER" id="PTHR12526:SF627">
    <property type="entry name" value="D-RHAMNOSYLTRANSFERASE WBPZ"/>
    <property type="match status" value="1"/>
</dbReference>
<dbReference type="Proteomes" id="UP000831113">
    <property type="component" value="Chromosome"/>
</dbReference>
<proteinExistence type="predicted"/>
<organism evidence="2 3">
    <name type="scientific">Hymenobacter tibetensis</name>
    <dbReference type="NCBI Taxonomy" id="497967"/>
    <lineage>
        <taxon>Bacteria</taxon>
        <taxon>Pseudomonadati</taxon>
        <taxon>Bacteroidota</taxon>
        <taxon>Cytophagia</taxon>
        <taxon>Cytophagales</taxon>
        <taxon>Hymenobacteraceae</taxon>
        <taxon>Hymenobacter</taxon>
    </lineage>
</organism>
<protein>
    <submittedName>
        <fullName evidence="2">Glycosyltransferase family 4 protein</fullName>
    </submittedName>
</protein>
<evidence type="ECO:0000259" key="1">
    <source>
        <dbReference type="Pfam" id="PF00534"/>
    </source>
</evidence>
<dbReference type="PANTHER" id="PTHR12526">
    <property type="entry name" value="GLYCOSYLTRANSFERASE"/>
    <property type="match status" value="1"/>
</dbReference>
<dbReference type="EMBL" id="CP094669">
    <property type="protein sequence ID" value="UOG75945.1"/>
    <property type="molecule type" value="Genomic_DNA"/>
</dbReference>
<reference evidence="2 3" key="1">
    <citation type="submission" date="2022-03" db="EMBL/GenBank/DDBJ databases">
        <title>Hymenobactersp. isolated from the air.</title>
        <authorList>
            <person name="Won M."/>
            <person name="Kwon S.-W."/>
        </authorList>
    </citation>
    <scope>NUCLEOTIDE SEQUENCE [LARGE SCALE GENOMIC DNA]</scope>
    <source>
        <strain evidence="2 3">KACC 21982</strain>
    </source>
</reference>
<feature type="domain" description="Glycosyl transferase family 1" evidence="1">
    <location>
        <begin position="195"/>
        <end position="352"/>
    </location>
</feature>
<keyword evidence="3" id="KW-1185">Reference proteome</keyword>
<dbReference type="InterPro" id="IPR001296">
    <property type="entry name" value="Glyco_trans_1"/>
</dbReference>
<dbReference type="RefSeq" id="WP_243800440.1">
    <property type="nucleotide sequence ID" value="NZ_CP094669.1"/>
</dbReference>
<dbReference type="SUPFAM" id="SSF53756">
    <property type="entry name" value="UDP-Glycosyltransferase/glycogen phosphorylase"/>
    <property type="match status" value="1"/>
</dbReference>
<dbReference type="CDD" id="cd03801">
    <property type="entry name" value="GT4_PimA-like"/>
    <property type="match status" value="1"/>
</dbReference>
<evidence type="ECO:0000313" key="2">
    <source>
        <dbReference type="EMBL" id="UOG75945.1"/>
    </source>
</evidence>
<name>A0ABY4D363_9BACT</name>
<gene>
    <name evidence="2" type="ORF">MTX78_04935</name>
</gene>
<accession>A0ABY4D363</accession>
<dbReference type="Gene3D" id="3.40.50.2000">
    <property type="entry name" value="Glycogen Phosphorylase B"/>
    <property type="match status" value="2"/>
</dbReference>